<keyword evidence="2" id="KW-0560">Oxidoreductase</keyword>
<dbReference type="InterPro" id="IPR036291">
    <property type="entry name" value="NAD(P)-bd_dom_sf"/>
</dbReference>
<dbReference type="AlphaFoldDB" id="A0A1X6XJI8"/>
<dbReference type="SMART" id="SM00829">
    <property type="entry name" value="PKS_ER"/>
    <property type="match status" value="1"/>
</dbReference>
<dbReference type="InterPro" id="IPR051397">
    <property type="entry name" value="Zn-ADH-like_protein"/>
</dbReference>
<dbReference type="InterPro" id="IPR011032">
    <property type="entry name" value="GroES-like_sf"/>
</dbReference>
<keyword evidence="3" id="KW-1185">Reference proteome</keyword>
<name>A0A1X6XJI8_9MICO</name>
<dbReference type="EC" id="1.6.5.5" evidence="2"/>
<dbReference type="InterPro" id="IPR020843">
    <property type="entry name" value="ER"/>
</dbReference>
<evidence type="ECO:0000259" key="1">
    <source>
        <dbReference type="SMART" id="SM00829"/>
    </source>
</evidence>
<dbReference type="CDD" id="cd08241">
    <property type="entry name" value="QOR1"/>
    <property type="match status" value="1"/>
</dbReference>
<dbReference type="Pfam" id="PF00107">
    <property type="entry name" value="ADH_zinc_N"/>
    <property type="match status" value="1"/>
</dbReference>
<organism evidence="2 3">
    <name type="scientific">Brevibacterium yomogidense</name>
    <dbReference type="NCBI Taxonomy" id="946573"/>
    <lineage>
        <taxon>Bacteria</taxon>
        <taxon>Bacillati</taxon>
        <taxon>Actinomycetota</taxon>
        <taxon>Actinomycetes</taxon>
        <taxon>Micrococcales</taxon>
        <taxon>Brevibacteriaceae</taxon>
        <taxon>Brevibacterium</taxon>
    </lineage>
</organism>
<dbReference type="SUPFAM" id="SSF51735">
    <property type="entry name" value="NAD(P)-binding Rossmann-fold domains"/>
    <property type="match status" value="1"/>
</dbReference>
<feature type="domain" description="Enoyl reductase (ER)" evidence="1">
    <location>
        <begin position="10"/>
        <end position="323"/>
    </location>
</feature>
<evidence type="ECO:0000313" key="3">
    <source>
        <dbReference type="Proteomes" id="UP000196581"/>
    </source>
</evidence>
<reference evidence="3" key="1">
    <citation type="submission" date="2017-02" db="EMBL/GenBank/DDBJ databases">
        <authorList>
            <person name="Dridi B."/>
        </authorList>
    </citation>
    <scope>NUCLEOTIDE SEQUENCE [LARGE SCALE GENOMIC DNA]</scope>
    <source>
        <strain evidence="3">B Co 03.10</strain>
    </source>
</reference>
<dbReference type="SUPFAM" id="SSF50129">
    <property type="entry name" value="GroES-like"/>
    <property type="match status" value="1"/>
</dbReference>
<proteinExistence type="predicted"/>
<dbReference type="Pfam" id="PF08240">
    <property type="entry name" value="ADH_N"/>
    <property type="match status" value="1"/>
</dbReference>
<dbReference type="InterPro" id="IPR013154">
    <property type="entry name" value="ADH-like_N"/>
</dbReference>
<protein>
    <submittedName>
        <fullName evidence="2">Quinone oxidoreductase</fullName>
        <ecNumber evidence="2">1.6.5.5</ecNumber>
    </submittedName>
</protein>
<dbReference type="Gene3D" id="3.90.180.10">
    <property type="entry name" value="Medium-chain alcohol dehydrogenases, catalytic domain"/>
    <property type="match status" value="1"/>
</dbReference>
<dbReference type="PANTHER" id="PTHR43677">
    <property type="entry name" value="SHORT-CHAIN DEHYDROGENASE/REDUCTASE"/>
    <property type="match status" value="1"/>
</dbReference>
<dbReference type="GO" id="GO:0003960">
    <property type="term" value="F:quinone reductase (NADPH) activity"/>
    <property type="evidence" value="ECO:0007669"/>
    <property type="project" value="UniProtKB-EC"/>
</dbReference>
<evidence type="ECO:0000313" key="2">
    <source>
        <dbReference type="EMBL" id="SLM99149.1"/>
    </source>
</evidence>
<accession>A0A1X6XJI8</accession>
<gene>
    <name evidence="2" type="ORF">FM105_10375</name>
</gene>
<dbReference type="RefSeq" id="WP_087007887.1">
    <property type="nucleotide sequence ID" value="NZ_FWFF01000017.1"/>
</dbReference>
<dbReference type="PANTHER" id="PTHR43677:SF4">
    <property type="entry name" value="QUINONE OXIDOREDUCTASE-LIKE PROTEIN 2"/>
    <property type="match status" value="1"/>
</dbReference>
<sequence>MRRIVCTEYGAPETLRVVEEATPHPSAGEVLIENHAAGVSFVDSLIVQGGYQVKPPLPFTPGNCFVGTVSAVGEGVDDALVGQRVAGVVAGIGGAYSTHVITTADGITLVPAAVSSELAAASIESYLTVVFGVTHRVSIAEGDDVVVLGAGGGIGLAVVDMARSLGARVVAVASTEEKRALAVQTGAAVAIGYEDLKDRIREETGDGADIVFDPVGGPAAESALRALATGGRHCVIGFASGDIPRLPANIVLLRNRSVIGIDWGDWSREEGGPAGNAALLKDLFARIAAGDLRPPEPTVADLDDAGRILTQISERRAVGKYVLTTS</sequence>
<dbReference type="EMBL" id="FWFF01000017">
    <property type="protein sequence ID" value="SLM99149.1"/>
    <property type="molecule type" value="Genomic_DNA"/>
</dbReference>
<dbReference type="InterPro" id="IPR013149">
    <property type="entry name" value="ADH-like_C"/>
</dbReference>
<dbReference type="Proteomes" id="UP000196581">
    <property type="component" value="Unassembled WGS sequence"/>
</dbReference>
<dbReference type="Gene3D" id="3.40.50.720">
    <property type="entry name" value="NAD(P)-binding Rossmann-like Domain"/>
    <property type="match status" value="1"/>
</dbReference>